<dbReference type="SUPFAM" id="SSF53807">
    <property type="entry name" value="Helical backbone' metal receptor"/>
    <property type="match status" value="1"/>
</dbReference>
<comment type="subcellular location">
    <subcellularLocation>
        <location evidence="1">Cell envelope</location>
    </subcellularLocation>
</comment>
<dbReference type="PANTHER" id="PTHR42953">
    <property type="entry name" value="HIGH-AFFINITY ZINC UPTAKE SYSTEM PROTEIN ZNUA-RELATED"/>
    <property type="match status" value="1"/>
</dbReference>
<dbReference type="RefSeq" id="WP_146536610.1">
    <property type="nucleotide sequence ID" value="NZ_SJPX01000005.1"/>
</dbReference>
<dbReference type="PANTHER" id="PTHR42953:SF1">
    <property type="entry name" value="METAL-BINDING PROTEIN HI_0362-RELATED"/>
    <property type="match status" value="1"/>
</dbReference>
<evidence type="ECO:0000256" key="1">
    <source>
        <dbReference type="ARBA" id="ARBA00004196"/>
    </source>
</evidence>
<dbReference type="GO" id="GO:0046872">
    <property type="term" value="F:metal ion binding"/>
    <property type="evidence" value="ECO:0007669"/>
    <property type="project" value="UniProtKB-KW"/>
</dbReference>
<sequence length="354" mass="38030">MQRLQNPVNSPNDRSQVRFVAAIVVSLAMFWAALLLGGCNHSAATSAGRSTQDLDSSGKTRKKIVTTTGMIGDMVSILVGPDANVETIMGPGVDPHLFTPSRSVAVKLRAADIVVYNGLHLEGRLGDVLAGRDGDPKNTIAIGETLPHDQLIDADAGVHDPHIWMDVSLWSEAVGNVSRRLSELMPEHADAIAVRASKYQAELAVLDQWGGKAMESIPESQRIMITAHDAFRYFGRRYHVEVHGVQGVSTISDAAIRDVNRLVDLISSRNVPAVFFESSVSERQVKAIVEGARKRGQEVSSDWVLLSDSMGAADTPSGNYIGMMRHNFGTIAKALGGTVPHDGPLQANAPEIEG</sequence>
<keyword evidence="3 6" id="KW-0813">Transport</keyword>
<dbReference type="Proteomes" id="UP000317977">
    <property type="component" value="Unassembled WGS sequence"/>
</dbReference>
<evidence type="ECO:0000256" key="4">
    <source>
        <dbReference type="ARBA" id="ARBA00022723"/>
    </source>
</evidence>
<dbReference type="PRINTS" id="PR00691">
    <property type="entry name" value="ADHESINB"/>
</dbReference>
<dbReference type="GO" id="GO:0030001">
    <property type="term" value="P:metal ion transport"/>
    <property type="evidence" value="ECO:0007669"/>
    <property type="project" value="InterPro"/>
</dbReference>
<keyword evidence="7" id="KW-0812">Transmembrane</keyword>
<keyword evidence="9" id="KW-1185">Reference proteome</keyword>
<evidence type="ECO:0000256" key="6">
    <source>
        <dbReference type="RuleBase" id="RU003512"/>
    </source>
</evidence>
<evidence type="ECO:0000313" key="8">
    <source>
        <dbReference type="EMBL" id="TWU48219.1"/>
    </source>
</evidence>
<reference evidence="8 9" key="1">
    <citation type="submission" date="2019-02" db="EMBL/GenBank/DDBJ databases">
        <title>Deep-cultivation of Planctomycetes and their phenomic and genomic characterization uncovers novel biology.</title>
        <authorList>
            <person name="Wiegand S."/>
            <person name="Jogler M."/>
            <person name="Boedeker C."/>
            <person name="Pinto D."/>
            <person name="Vollmers J."/>
            <person name="Rivas-Marin E."/>
            <person name="Kohn T."/>
            <person name="Peeters S.H."/>
            <person name="Heuer A."/>
            <person name="Rast P."/>
            <person name="Oberbeckmann S."/>
            <person name="Bunk B."/>
            <person name="Jeske O."/>
            <person name="Meyerdierks A."/>
            <person name="Storesund J.E."/>
            <person name="Kallscheuer N."/>
            <person name="Luecker S."/>
            <person name="Lage O.M."/>
            <person name="Pohl T."/>
            <person name="Merkel B.J."/>
            <person name="Hornburger P."/>
            <person name="Mueller R.-W."/>
            <person name="Bruemmer F."/>
            <person name="Labrenz M."/>
            <person name="Spormann A.M."/>
            <person name="Op Den Camp H."/>
            <person name="Overmann J."/>
            <person name="Amann R."/>
            <person name="Jetten M.S.M."/>
            <person name="Mascher T."/>
            <person name="Medema M.H."/>
            <person name="Devos D.P."/>
            <person name="Kaster A.-K."/>
            <person name="Ovreas L."/>
            <person name="Rohde M."/>
            <person name="Galperin M.Y."/>
            <person name="Jogler C."/>
        </authorList>
    </citation>
    <scope>NUCLEOTIDE SEQUENCE [LARGE SCALE GENOMIC DNA]</scope>
    <source>
        <strain evidence="8 9">Poly59</strain>
    </source>
</reference>
<proteinExistence type="inferred from homology"/>
<feature type="transmembrane region" description="Helical" evidence="7">
    <location>
        <begin position="20"/>
        <end position="38"/>
    </location>
</feature>
<keyword evidence="5" id="KW-0732">Signal</keyword>
<protein>
    <submittedName>
        <fullName evidence="8">Periplasmic zinc-binding protein TroA</fullName>
    </submittedName>
</protein>
<dbReference type="AlphaFoldDB" id="A0A5C6ELQ9"/>
<accession>A0A5C6ELQ9</accession>
<keyword evidence="7" id="KW-0472">Membrane</keyword>
<dbReference type="PRINTS" id="PR00690">
    <property type="entry name" value="ADHESNFAMILY"/>
</dbReference>
<name>A0A5C6ELQ9_9BACT</name>
<evidence type="ECO:0000256" key="5">
    <source>
        <dbReference type="ARBA" id="ARBA00022729"/>
    </source>
</evidence>
<evidence type="ECO:0000256" key="3">
    <source>
        <dbReference type="ARBA" id="ARBA00022448"/>
    </source>
</evidence>
<comment type="similarity">
    <text evidence="2 6">Belongs to the bacterial solute-binding protein 9 family.</text>
</comment>
<dbReference type="OrthoDB" id="9793396at2"/>
<comment type="caution">
    <text evidence="8">The sequence shown here is derived from an EMBL/GenBank/DDBJ whole genome shotgun (WGS) entry which is preliminary data.</text>
</comment>
<keyword evidence="7" id="KW-1133">Transmembrane helix</keyword>
<organism evidence="8 9">
    <name type="scientific">Rubripirellula reticaptiva</name>
    <dbReference type="NCBI Taxonomy" id="2528013"/>
    <lineage>
        <taxon>Bacteria</taxon>
        <taxon>Pseudomonadati</taxon>
        <taxon>Planctomycetota</taxon>
        <taxon>Planctomycetia</taxon>
        <taxon>Pirellulales</taxon>
        <taxon>Pirellulaceae</taxon>
        <taxon>Rubripirellula</taxon>
    </lineage>
</organism>
<dbReference type="EMBL" id="SJPX01000005">
    <property type="protein sequence ID" value="TWU48219.1"/>
    <property type="molecule type" value="Genomic_DNA"/>
</dbReference>
<dbReference type="GO" id="GO:0030313">
    <property type="term" value="C:cell envelope"/>
    <property type="evidence" value="ECO:0007669"/>
    <property type="project" value="UniProtKB-SubCell"/>
</dbReference>
<dbReference type="Pfam" id="PF01297">
    <property type="entry name" value="ZnuA"/>
    <property type="match status" value="1"/>
</dbReference>
<keyword evidence="4" id="KW-0479">Metal-binding</keyword>
<dbReference type="Gene3D" id="3.40.50.1980">
    <property type="entry name" value="Nitrogenase molybdenum iron protein domain"/>
    <property type="match status" value="2"/>
</dbReference>
<dbReference type="GO" id="GO:0007155">
    <property type="term" value="P:cell adhesion"/>
    <property type="evidence" value="ECO:0007669"/>
    <property type="project" value="InterPro"/>
</dbReference>
<evidence type="ECO:0000256" key="2">
    <source>
        <dbReference type="ARBA" id="ARBA00011028"/>
    </source>
</evidence>
<evidence type="ECO:0000256" key="7">
    <source>
        <dbReference type="SAM" id="Phobius"/>
    </source>
</evidence>
<gene>
    <name evidence="8" type="primary">troA</name>
    <name evidence="8" type="ORF">Poly59_50650</name>
</gene>
<dbReference type="InterPro" id="IPR006127">
    <property type="entry name" value="ZnuA-like"/>
</dbReference>
<dbReference type="InterPro" id="IPR050492">
    <property type="entry name" value="Bact_metal-bind_prot9"/>
</dbReference>
<dbReference type="InterPro" id="IPR006128">
    <property type="entry name" value="Lipoprotein_PsaA-like"/>
</dbReference>
<evidence type="ECO:0000313" key="9">
    <source>
        <dbReference type="Proteomes" id="UP000317977"/>
    </source>
</evidence>
<dbReference type="InterPro" id="IPR006129">
    <property type="entry name" value="AdhesinB"/>
</dbReference>